<feature type="region of interest" description="Disordered" evidence="1">
    <location>
        <begin position="1"/>
        <end position="52"/>
    </location>
</feature>
<evidence type="ECO:0000256" key="1">
    <source>
        <dbReference type="SAM" id="MobiDB-lite"/>
    </source>
</evidence>
<dbReference type="EMBL" id="JAEFCI010004438">
    <property type="protein sequence ID" value="KAG5460949.1"/>
    <property type="molecule type" value="Genomic_DNA"/>
</dbReference>
<comment type="caution">
    <text evidence="3">The sequence shown here is derived from an EMBL/GenBank/DDBJ whole genome shotgun (WGS) entry which is preliminary data.</text>
</comment>
<organism evidence="3 4">
    <name type="scientific">Olpidium bornovanus</name>
    <dbReference type="NCBI Taxonomy" id="278681"/>
    <lineage>
        <taxon>Eukaryota</taxon>
        <taxon>Fungi</taxon>
        <taxon>Fungi incertae sedis</taxon>
        <taxon>Olpidiomycota</taxon>
        <taxon>Olpidiomycotina</taxon>
        <taxon>Olpidiomycetes</taxon>
        <taxon>Olpidiales</taxon>
        <taxon>Olpidiaceae</taxon>
        <taxon>Olpidium</taxon>
    </lineage>
</organism>
<dbReference type="OrthoDB" id="289228at2759"/>
<dbReference type="PROSITE" id="PS51886">
    <property type="entry name" value="TLDC"/>
    <property type="match status" value="1"/>
</dbReference>
<evidence type="ECO:0000259" key="2">
    <source>
        <dbReference type="PROSITE" id="PS51886"/>
    </source>
</evidence>
<evidence type="ECO:0000313" key="4">
    <source>
        <dbReference type="Proteomes" id="UP000673691"/>
    </source>
</evidence>
<dbReference type="PANTHER" id="PTHR23354">
    <property type="entry name" value="NUCLEOLAR PROTEIN 7/ESTROGEN RECEPTOR COACTIVATOR-RELATED"/>
    <property type="match status" value="1"/>
</dbReference>
<protein>
    <submittedName>
        <fullName evidence="3">TLD-domain-containing protein</fullName>
    </submittedName>
</protein>
<evidence type="ECO:0000313" key="3">
    <source>
        <dbReference type="EMBL" id="KAG5460949.1"/>
    </source>
</evidence>
<gene>
    <name evidence="3" type="ORF">BJ554DRAFT_6941</name>
</gene>
<dbReference type="SMART" id="SM00584">
    <property type="entry name" value="TLDc"/>
    <property type="match status" value="1"/>
</dbReference>
<keyword evidence="4" id="KW-1185">Reference proteome</keyword>
<dbReference type="AlphaFoldDB" id="A0A8H7ZWW2"/>
<name>A0A8H7ZWW2_9FUNG</name>
<dbReference type="Proteomes" id="UP000673691">
    <property type="component" value="Unassembled WGS sequence"/>
</dbReference>
<reference evidence="3 4" key="1">
    <citation type="journal article" name="Sci. Rep.">
        <title>Genome-scale phylogenetic analyses confirm Olpidium as the closest living zoosporic fungus to the non-flagellated, terrestrial fungi.</title>
        <authorList>
            <person name="Chang Y."/>
            <person name="Rochon D."/>
            <person name="Sekimoto S."/>
            <person name="Wang Y."/>
            <person name="Chovatia M."/>
            <person name="Sandor L."/>
            <person name="Salamov A."/>
            <person name="Grigoriev I.V."/>
            <person name="Stajich J.E."/>
            <person name="Spatafora J.W."/>
        </authorList>
    </citation>
    <scope>NUCLEOTIDE SEQUENCE [LARGE SCALE GENOMIC DNA]</scope>
    <source>
        <strain evidence="3">S191</strain>
    </source>
</reference>
<dbReference type="InterPro" id="IPR006571">
    <property type="entry name" value="TLDc_dom"/>
</dbReference>
<feature type="domain" description="TLDc" evidence="2">
    <location>
        <begin position="380"/>
        <end position="586"/>
    </location>
</feature>
<feature type="compositionally biased region" description="Low complexity" evidence="1">
    <location>
        <begin position="18"/>
        <end position="38"/>
    </location>
</feature>
<sequence>MGGLSSRDAGDDDDDDALPPAGRHAGRPRAPAPAAAAAEPPPQSRKRGGGGARARVNIVSEAVFPKADLSALKAAFASMAARGAAGGQGARPGPAGGTFDRETVVLKAAFLSSFALPPHISAFGDLLYRIFTRLPCLLTATRPDDLSATDGLNFPEFLGSVAVFDGLAANVRSDIDSDRLIFEALAGPENEHVAPPNLQNKNHYLPELFGPVAPGIPVLASDLHGFLCGLAWCARCQFQATAAGAGSPSATLDVNKDACDRAENDRMADVVASLIRFSNSCMSPKGPVSANIEIPGQWICSRDFSLWFKRQTPHLYDIFRAYVHGTLSVLAGASHSGSNSPLTATISTGASRAAAPPSHADGGGRELSVDVSKVLATSDIITTLVDMWVLTWFLPASATKRVQWDLLYRATDHGRSLSSLEAQVFKYPGPTLLVIHIESTASKEGYQPYILGAFIPVPWQKSKHTWGNEDTFLFEMSPPQHNGWKGSFEVLPTVKRNNQYISYHPTTGLCFGGNAKPDKARLVIEPSLESGWWRNDYYQGGPFCLSFLSEWFDSCATYENFLPHPANCIHQHSNIAFYSFDVFVGENVSTFLLERIGKTSCSLCPVSRPLRLRLRLTTFPSHRSHTGCHADVRLFTERAIFDQIRHLPGASCCAFRRLLADPSSSIARRRVAVPPRTPRCGTVEVWGLGGRAALQRQQGERAFDARDAERRAHVNLGNSDMTKALLNMAGLMQADNLGVQRATPRDT</sequence>
<dbReference type="Pfam" id="PF07534">
    <property type="entry name" value="TLD"/>
    <property type="match status" value="1"/>
</dbReference>
<accession>A0A8H7ZWW2</accession>
<proteinExistence type="predicted"/>